<dbReference type="PANTHER" id="PTHR15944">
    <property type="entry name" value="FARNESYLCYSTEINE LYASE"/>
    <property type="match status" value="1"/>
</dbReference>
<dbReference type="InterPro" id="IPR017046">
    <property type="entry name" value="Prenylcysteine_Oxase1"/>
</dbReference>
<feature type="signal peptide" evidence="8">
    <location>
        <begin position="1"/>
        <end position="20"/>
    </location>
</feature>
<dbReference type="GO" id="GO:0030328">
    <property type="term" value="P:prenylcysteine catabolic process"/>
    <property type="evidence" value="ECO:0007669"/>
    <property type="project" value="InterPro"/>
</dbReference>
<dbReference type="InterPro" id="IPR036188">
    <property type="entry name" value="FAD/NAD-bd_sf"/>
</dbReference>
<dbReference type="EMBL" id="FN649751">
    <property type="protein sequence ID" value="CBJ27907.1"/>
    <property type="molecule type" value="Genomic_DNA"/>
</dbReference>
<evidence type="ECO:0000256" key="8">
    <source>
        <dbReference type="SAM" id="SignalP"/>
    </source>
</evidence>
<keyword evidence="7" id="KW-0325">Glycoprotein</keyword>
<sequence>MSRLGALLLVWLCHLLLTEGQEKVSIAVIGSGIGGSAASYFLREALDDDLHTKIVVFDSATKIGGRTAHYVHDGKVLESGASVIYTGNAYLFNLTERVHLNKLDPSKQEGPNTGLWDGERFVLKTTSSGIANLARMVWRYGMSLLKMRSMVYEALAKFDRIYDLQADGRVFETPEDLWSEVGLLGLARMTIAEYFEQRVGRAGSLVEVELAHAANRVNYNQGNGLNALAGVVSLCPAVTGDLFSVEGGNARLSEELLGVSASEVRLNTSVARVVGSAKGGYSLYGQGEDTLGTFDAVVIATPIGLAGISLDMRGEDGSPETPIQPLPVVKYQEVHTTFVRGVVDGAYFGLGKGEEVPNSVLLTERAAGLAFSSLALKTWVGDPADGVGVYKLFSRQELWTGMLDSLFVQGSWEILHHREWRAYPVLDPKKAFTRAKLFAGHPVWYVSSLEEGVSAMEVVVIAAKNAALGVAEALRSRNSQPGRVQEANLAADTGSVDAAASAEL</sequence>
<dbReference type="SUPFAM" id="SSF51905">
    <property type="entry name" value="FAD/NAD(P)-binding domain"/>
    <property type="match status" value="1"/>
</dbReference>
<dbReference type="OMA" id="SIGIWDG"/>
<evidence type="ECO:0000256" key="6">
    <source>
        <dbReference type="ARBA" id="ARBA00023002"/>
    </source>
</evidence>
<evidence type="ECO:0000259" key="9">
    <source>
        <dbReference type="Pfam" id="PF07156"/>
    </source>
</evidence>
<dbReference type="AlphaFoldDB" id="D7G844"/>
<dbReference type="Gene3D" id="3.50.50.60">
    <property type="entry name" value="FAD/NAD(P)-binding domain"/>
    <property type="match status" value="1"/>
</dbReference>
<feature type="chain" id="PRO_5003096244" description="Prenylcysteine lyase domain-containing protein" evidence="8">
    <location>
        <begin position="21"/>
        <end position="504"/>
    </location>
</feature>
<dbReference type="GO" id="GO:0001735">
    <property type="term" value="F:prenylcysteine oxidase activity"/>
    <property type="evidence" value="ECO:0007669"/>
    <property type="project" value="InterPro"/>
</dbReference>
<dbReference type="EMBL" id="FN649107">
    <property type="protein sequence ID" value="CBJ27907.1"/>
    <property type="molecule type" value="Genomic_DNA"/>
</dbReference>
<evidence type="ECO:0000256" key="3">
    <source>
        <dbReference type="ARBA" id="ARBA00022630"/>
    </source>
</evidence>
<evidence type="ECO:0000256" key="5">
    <source>
        <dbReference type="ARBA" id="ARBA00022827"/>
    </source>
</evidence>
<dbReference type="eggNOG" id="ENOG502QSHJ">
    <property type="taxonomic scope" value="Eukaryota"/>
</dbReference>
<dbReference type="GO" id="GO:0030327">
    <property type="term" value="P:prenylated protein catabolic process"/>
    <property type="evidence" value="ECO:0007669"/>
    <property type="project" value="TreeGrafter"/>
</dbReference>
<keyword evidence="5" id="KW-0274">FAD</keyword>
<organism evidence="10 11">
    <name type="scientific">Ectocarpus siliculosus</name>
    <name type="common">Brown alga</name>
    <name type="synonym">Conferva siliculosa</name>
    <dbReference type="NCBI Taxonomy" id="2880"/>
    <lineage>
        <taxon>Eukaryota</taxon>
        <taxon>Sar</taxon>
        <taxon>Stramenopiles</taxon>
        <taxon>Ochrophyta</taxon>
        <taxon>PX clade</taxon>
        <taxon>Phaeophyceae</taxon>
        <taxon>Ectocarpales</taxon>
        <taxon>Ectocarpaceae</taxon>
        <taxon>Ectocarpus</taxon>
    </lineage>
</organism>
<dbReference type="InterPro" id="IPR010795">
    <property type="entry name" value="Prenylcys_lyase"/>
</dbReference>
<evidence type="ECO:0000256" key="7">
    <source>
        <dbReference type="ARBA" id="ARBA00023180"/>
    </source>
</evidence>
<keyword evidence="3" id="KW-0285">Flavoprotein</keyword>
<evidence type="ECO:0000256" key="1">
    <source>
        <dbReference type="ARBA" id="ARBA00001974"/>
    </source>
</evidence>
<evidence type="ECO:0000313" key="10">
    <source>
        <dbReference type="EMBL" id="CBJ27907.1"/>
    </source>
</evidence>
<keyword evidence="4 8" id="KW-0732">Signal</keyword>
<dbReference type="STRING" id="2880.D7G844"/>
<accession>D7G844</accession>
<dbReference type="OrthoDB" id="437369at2759"/>
<evidence type="ECO:0000313" key="11">
    <source>
        <dbReference type="Proteomes" id="UP000002630"/>
    </source>
</evidence>
<reference evidence="10 11" key="1">
    <citation type="journal article" date="2010" name="Nature">
        <title>The Ectocarpus genome and the independent evolution of multicellularity in brown algae.</title>
        <authorList>
            <person name="Cock J.M."/>
            <person name="Sterck L."/>
            <person name="Rouze P."/>
            <person name="Scornet D."/>
            <person name="Allen A.E."/>
            <person name="Amoutzias G."/>
            <person name="Anthouard V."/>
            <person name="Artiguenave F."/>
            <person name="Aury J.M."/>
            <person name="Badger J.H."/>
            <person name="Beszteri B."/>
            <person name="Billiau K."/>
            <person name="Bonnet E."/>
            <person name="Bothwell J.H."/>
            <person name="Bowler C."/>
            <person name="Boyen C."/>
            <person name="Brownlee C."/>
            <person name="Carrano C.J."/>
            <person name="Charrier B."/>
            <person name="Cho G.Y."/>
            <person name="Coelho S.M."/>
            <person name="Collen J."/>
            <person name="Corre E."/>
            <person name="Da Silva C."/>
            <person name="Delage L."/>
            <person name="Delaroque N."/>
            <person name="Dittami S.M."/>
            <person name="Doulbeau S."/>
            <person name="Elias M."/>
            <person name="Farnham G."/>
            <person name="Gachon C.M."/>
            <person name="Gschloessl B."/>
            <person name="Heesch S."/>
            <person name="Jabbari K."/>
            <person name="Jubin C."/>
            <person name="Kawai H."/>
            <person name="Kimura K."/>
            <person name="Kloareg B."/>
            <person name="Kupper F.C."/>
            <person name="Lang D."/>
            <person name="Le Bail A."/>
            <person name="Leblanc C."/>
            <person name="Lerouge P."/>
            <person name="Lohr M."/>
            <person name="Lopez P.J."/>
            <person name="Martens C."/>
            <person name="Maumus F."/>
            <person name="Michel G."/>
            <person name="Miranda-Saavedra D."/>
            <person name="Morales J."/>
            <person name="Moreau H."/>
            <person name="Motomura T."/>
            <person name="Nagasato C."/>
            <person name="Napoli C.A."/>
            <person name="Nelson D.R."/>
            <person name="Nyvall-Collen P."/>
            <person name="Peters A.F."/>
            <person name="Pommier C."/>
            <person name="Potin P."/>
            <person name="Poulain J."/>
            <person name="Quesneville H."/>
            <person name="Read B."/>
            <person name="Rensing S.A."/>
            <person name="Ritter A."/>
            <person name="Rousvoal S."/>
            <person name="Samanta M."/>
            <person name="Samson G."/>
            <person name="Schroeder D.C."/>
            <person name="Segurens B."/>
            <person name="Strittmatter M."/>
            <person name="Tonon T."/>
            <person name="Tregear J.W."/>
            <person name="Valentin K."/>
            <person name="von Dassow P."/>
            <person name="Yamagishi T."/>
            <person name="Van de Peer Y."/>
            <person name="Wincker P."/>
        </authorList>
    </citation>
    <scope>NUCLEOTIDE SEQUENCE [LARGE SCALE GENOMIC DNA]</scope>
    <source>
        <strain evidence="11">Ec32 / CCAP1310/4</strain>
    </source>
</reference>
<proteinExistence type="inferred from homology"/>
<name>D7G844_ECTSI</name>
<dbReference type="Proteomes" id="UP000002630">
    <property type="component" value="Linkage Group LG26"/>
</dbReference>
<dbReference type="Pfam" id="PF13450">
    <property type="entry name" value="NAD_binding_8"/>
    <property type="match status" value="1"/>
</dbReference>
<keyword evidence="6" id="KW-0560">Oxidoreductase</keyword>
<evidence type="ECO:0000256" key="4">
    <source>
        <dbReference type="ARBA" id="ARBA00022729"/>
    </source>
</evidence>
<protein>
    <recommendedName>
        <fullName evidence="9">Prenylcysteine lyase domain-containing protein</fullName>
    </recommendedName>
</protein>
<feature type="domain" description="Prenylcysteine lyase" evidence="9">
    <location>
        <begin position="125"/>
        <end position="476"/>
    </location>
</feature>
<dbReference type="Pfam" id="PF07156">
    <property type="entry name" value="Prenylcys_lyase"/>
    <property type="match status" value="1"/>
</dbReference>
<comment type="cofactor">
    <cofactor evidence="1">
        <name>FAD</name>
        <dbReference type="ChEBI" id="CHEBI:57692"/>
    </cofactor>
</comment>
<dbReference type="InParanoid" id="D7G844"/>
<evidence type="ECO:0000256" key="2">
    <source>
        <dbReference type="ARBA" id="ARBA00009967"/>
    </source>
</evidence>
<comment type="similarity">
    <text evidence="2">Belongs to the prenylcysteine oxidase family.</text>
</comment>
<keyword evidence="11" id="KW-1185">Reference proteome</keyword>
<gene>
    <name evidence="10" type="ORF">Esi_0087_0014</name>
</gene>
<dbReference type="PANTHER" id="PTHR15944:SF0">
    <property type="entry name" value="PRENYLCYSTEINE LYASE DOMAIN-CONTAINING PROTEIN"/>
    <property type="match status" value="1"/>
</dbReference>